<dbReference type="Proteomes" id="UP001322277">
    <property type="component" value="Chromosome 9"/>
</dbReference>
<proteinExistence type="predicted"/>
<evidence type="ECO:0000256" key="1">
    <source>
        <dbReference type="SAM" id="MobiDB-lite"/>
    </source>
</evidence>
<feature type="region of interest" description="Disordered" evidence="1">
    <location>
        <begin position="34"/>
        <end position="145"/>
    </location>
</feature>
<dbReference type="RefSeq" id="XP_062786032.1">
    <property type="nucleotide sequence ID" value="XM_062929981.1"/>
</dbReference>
<reference evidence="3" key="1">
    <citation type="journal article" date="2023" name="bioRxiv">
        <title>Complete genome of the Medicago anthracnose fungus, Colletotrichum destructivum, reveals a mini-chromosome-like region within a core chromosome.</title>
        <authorList>
            <person name="Lapalu N."/>
            <person name="Simon A."/>
            <person name="Lu A."/>
            <person name="Plaumann P.-L."/>
            <person name="Amselem J."/>
            <person name="Pigne S."/>
            <person name="Auger A."/>
            <person name="Koch C."/>
            <person name="Dallery J.-F."/>
            <person name="O'Connell R.J."/>
        </authorList>
    </citation>
    <scope>NUCLEOTIDE SEQUENCE [LARGE SCALE GENOMIC DNA]</scope>
    <source>
        <strain evidence="3">CBS 520.97</strain>
    </source>
</reference>
<feature type="compositionally biased region" description="Acidic residues" evidence="1">
    <location>
        <begin position="392"/>
        <end position="401"/>
    </location>
</feature>
<feature type="region of interest" description="Disordered" evidence="1">
    <location>
        <begin position="183"/>
        <end position="204"/>
    </location>
</feature>
<dbReference type="KEGG" id="cdet:87950325"/>
<sequence length="655" mass="72420">MAMESFRQLSDECIEEGCTSVALNSKYCLSHGKTRRRENGHNQSGSFSAAGASSRSRSESRSSKPIVEQDSPQQVGRTRTEEQSKGGQSRQWRRSSRGESNPVPSTHFQATVRKSNLPPDLVGRISLTARKSTHSPVSSKRRTEMATTNLNTNSASIYTGGSGSPTTHQRTATGAFNPFQSFINTGHTSSPNNTKPYFRSQSTHEMPMDSGAVAHRHQIRAAQGGLRSEISSLNINPVTQPSQASQAPPPSMGTRVDGNGTSVTGKTSGHWVTGGRKIESVAESSISGPTSSGKRSFDSMPYVRTSRLPPSMQLKSAPSALRSASTSKRKRNSRRPESTSPSTSPDETDGDEAQVSPRVHKSNATQGHTLRWEGTNGFLTGAALNPISLGSSEDEDEEDAMTSDGKPWRTKPSCGQSQNAAFSAESQHLGNENRPLITGRFDQQRTETNRLRKRLNCEERRFQLCATFDSAKFDAMVYGQADAASPPEGVVVPTAPINASTNTPSSGENPEQLYMKFDPRIHWPHNRSNEWYKLKMEEIKARGGRKANFGKAAQRMRQQRLEAERRAEEETWANEQGASVSTNKQPQPWSHHRYMDFGDVPQEELPAYVRKNPEWMHATAWMRENREQNLRRNREAAALRAAGLPWEHLFPRSGR</sequence>
<dbReference type="AlphaFoldDB" id="A0AAX4IZZ3"/>
<gene>
    <name evidence="2" type="ORF">CDEST_13825</name>
</gene>
<organism evidence="2 3">
    <name type="scientific">Colletotrichum destructivum</name>
    <dbReference type="NCBI Taxonomy" id="34406"/>
    <lineage>
        <taxon>Eukaryota</taxon>
        <taxon>Fungi</taxon>
        <taxon>Dikarya</taxon>
        <taxon>Ascomycota</taxon>
        <taxon>Pezizomycotina</taxon>
        <taxon>Sordariomycetes</taxon>
        <taxon>Hypocreomycetidae</taxon>
        <taxon>Glomerellales</taxon>
        <taxon>Glomerellaceae</taxon>
        <taxon>Colletotrichum</taxon>
        <taxon>Colletotrichum destructivum species complex</taxon>
    </lineage>
</organism>
<feature type="compositionally biased region" description="Low complexity" evidence="1">
    <location>
        <begin position="44"/>
        <end position="55"/>
    </location>
</feature>
<keyword evidence="3" id="KW-1185">Reference proteome</keyword>
<protein>
    <submittedName>
        <fullName evidence="2">Uncharacterized protein</fullName>
    </submittedName>
</protein>
<feature type="region of interest" description="Disordered" evidence="1">
    <location>
        <begin position="563"/>
        <end position="589"/>
    </location>
</feature>
<feature type="compositionally biased region" description="Polar residues" evidence="1">
    <location>
        <begin position="573"/>
        <end position="588"/>
    </location>
</feature>
<feature type="compositionally biased region" description="Polar residues" evidence="1">
    <location>
        <begin position="413"/>
        <end position="430"/>
    </location>
</feature>
<name>A0AAX4IZZ3_9PEZI</name>
<feature type="compositionally biased region" description="Polar residues" evidence="1">
    <location>
        <begin position="102"/>
        <end position="114"/>
    </location>
</feature>
<dbReference type="EMBL" id="CP137313">
    <property type="protein sequence ID" value="WQF88811.1"/>
    <property type="molecule type" value="Genomic_DNA"/>
</dbReference>
<feature type="compositionally biased region" description="Polar residues" evidence="1">
    <location>
        <begin position="282"/>
        <end position="294"/>
    </location>
</feature>
<accession>A0AAX4IZZ3</accession>
<evidence type="ECO:0000313" key="3">
    <source>
        <dbReference type="Proteomes" id="UP001322277"/>
    </source>
</evidence>
<dbReference type="GeneID" id="87950325"/>
<feature type="region of interest" description="Disordered" evidence="1">
    <location>
        <begin position="238"/>
        <end position="445"/>
    </location>
</feature>
<evidence type="ECO:0000313" key="2">
    <source>
        <dbReference type="EMBL" id="WQF88811.1"/>
    </source>
</evidence>